<feature type="transmembrane region" description="Helical" evidence="2">
    <location>
        <begin position="207"/>
        <end position="224"/>
    </location>
</feature>
<feature type="transmembrane region" description="Helical" evidence="2">
    <location>
        <begin position="274"/>
        <end position="291"/>
    </location>
</feature>
<feature type="transmembrane region" description="Helical" evidence="2">
    <location>
        <begin position="101"/>
        <end position="119"/>
    </location>
</feature>
<evidence type="ECO:0000256" key="2">
    <source>
        <dbReference type="SAM" id="Phobius"/>
    </source>
</evidence>
<evidence type="ECO:0000313" key="3">
    <source>
        <dbReference type="EMBL" id="MEU0153523.1"/>
    </source>
</evidence>
<evidence type="ECO:0000256" key="1">
    <source>
        <dbReference type="SAM" id="MobiDB-lite"/>
    </source>
</evidence>
<dbReference type="PANTHER" id="PTHR37422">
    <property type="entry name" value="TEICHURONIC ACID BIOSYNTHESIS PROTEIN TUAE"/>
    <property type="match status" value="1"/>
</dbReference>
<gene>
    <name evidence="3" type="ORF">ABZ071_16670</name>
</gene>
<feature type="transmembrane region" description="Helical" evidence="2">
    <location>
        <begin position="231"/>
        <end position="246"/>
    </location>
</feature>
<feature type="transmembrane region" description="Helical" evidence="2">
    <location>
        <begin position="252"/>
        <end position="267"/>
    </location>
</feature>
<reference evidence="3 4" key="1">
    <citation type="submission" date="2024-06" db="EMBL/GenBank/DDBJ databases">
        <title>The Natural Products Discovery Center: Release of the First 8490 Sequenced Strains for Exploring Actinobacteria Biosynthetic Diversity.</title>
        <authorList>
            <person name="Kalkreuter E."/>
            <person name="Kautsar S.A."/>
            <person name="Yang D."/>
            <person name="Bader C.D."/>
            <person name="Teijaro C.N."/>
            <person name="Fluegel L."/>
            <person name="Davis C.M."/>
            <person name="Simpson J.R."/>
            <person name="Lauterbach L."/>
            <person name="Steele A.D."/>
            <person name="Gui C."/>
            <person name="Meng S."/>
            <person name="Li G."/>
            <person name="Viehrig K."/>
            <person name="Ye F."/>
            <person name="Su P."/>
            <person name="Kiefer A.F."/>
            <person name="Nichols A."/>
            <person name="Cepeda A.J."/>
            <person name="Yan W."/>
            <person name="Fan B."/>
            <person name="Jiang Y."/>
            <person name="Adhikari A."/>
            <person name="Zheng C.-J."/>
            <person name="Schuster L."/>
            <person name="Cowan T.M."/>
            <person name="Smanski M.J."/>
            <person name="Chevrette M.G."/>
            <person name="De Carvalho L.P.S."/>
            <person name="Shen B."/>
        </authorList>
    </citation>
    <scope>NUCLEOTIDE SEQUENCE [LARGE SCALE GENOMIC DNA]</scope>
    <source>
        <strain evidence="3 4">NPDC006286</strain>
    </source>
</reference>
<feature type="transmembrane region" description="Helical" evidence="2">
    <location>
        <begin position="447"/>
        <end position="471"/>
    </location>
</feature>
<keyword evidence="2" id="KW-0472">Membrane</keyword>
<evidence type="ECO:0000313" key="4">
    <source>
        <dbReference type="Proteomes" id="UP001550348"/>
    </source>
</evidence>
<dbReference type="Proteomes" id="UP001550348">
    <property type="component" value="Unassembled WGS sequence"/>
</dbReference>
<feature type="transmembrane region" description="Helical" evidence="2">
    <location>
        <begin position="518"/>
        <end position="535"/>
    </location>
</feature>
<keyword evidence="2" id="KW-1133">Transmembrane helix</keyword>
<feature type="transmembrane region" description="Helical" evidence="2">
    <location>
        <begin position="492"/>
        <end position="512"/>
    </location>
</feature>
<proteinExistence type="predicted"/>
<dbReference type="EMBL" id="JBEXRX010000043">
    <property type="protein sequence ID" value="MEU0153523.1"/>
    <property type="molecule type" value="Genomic_DNA"/>
</dbReference>
<comment type="caution">
    <text evidence="3">The sequence shown here is derived from an EMBL/GenBank/DDBJ whole genome shotgun (WGS) entry which is preliminary data.</text>
</comment>
<dbReference type="PANTHER" id="PTHR37422:SF13">
    <property type="entry name" value="LIPOPOLYSACCHARIDE BIOSYNTHESIS PROTEIN PA4999-RELATED"/>
    <property type="match status" value="1"/>
</dbReference>
<dbReference type="InterPro" id="IPR051533">
    <property type="entry name" value="WaaL-like"/>
</dbReference>
<evidence type="ECO:0008006" key="5">
    <source>
        <dbReference type="Google" id="ProtNLM"/>
    </source>
</evidence>
<feature type="region of interest" description="Disordered" evidence="1">
    <location>
        <begin position="310"/>
        <end position="380"/>
    </location>
</feature>
<sequence>MSADAATPVARRPVGDPRPSRPSQLLSMAIVVALGVLLVHVLFETWAQVLTGPTSADPRVNLDTAAQWPKQLKTGLYVLLAALTAVKIVVDRLWRRFRTGADLALLVLGLVMVLAGLVNDSSPSLMGQALFVYFRGVLVFYALRAADLRPEHVRRLLLVVGAVVGLNVLLALVQMVVGTPAYRALGWVDLTWAGQSRAQGLQPHPNHLGHLLGLTLLGFIAWVAVHPRVRFAWWAVAGVVALALSASQSRESLLGVLAAAVVIAVLVRGSARRVLAVCLILVLCTVAQIAARPDNRAEWERRIGNAFSGFHHPAGSEHRAGPATPSAAARPPSPTARPSTSARPPSATARPSTSGRPPSATTGPSTAPRPSGAATPTPSPAPVREIRVLYLQQAADILPRQPLLGFGIGQFGGVVAEKNNPDWHKNPKFGPDGFHRYGFQAVQIDSFWLHLVMESGVLGLVAFLAWLFFVMRPLLRATRRPARTATRRGPPPAAVVWGIGAMLFAVLVAFLSPAFEDPLLPALLWTVVGLAWWSWRRSREAEASVYDAATAMLPVIRDPSDVRDRDTDILATDDILALARRVRRPGPAGPPRATRGDAIGR</sequence>
<dbReference type="RefSeq" id="WP_355665332.1">
    <property type="nucleotide sequence ID" value="NZ_JBEXRX010000043.1"/>
</dbReference>
<feature type="region of interest" description="Disordered" evidence="1">
    <location>
        <begin position="1"/>
        <end position="20"/>
    </location>
</feature>
<feature type="compositionally biased region" description="Low complexity" evidence="1">
    <location>
        <begin position="321"/>
        <end position="376"/>
    </location>
</feature>
<accession>A0ABV2VL48</accession>
<feature type="transmembrane region" description="Helical" evidence="2">
    <location>
        <begin position="156"/>
        <end position="177"/>
    </location>
</feature>
<protein>
    <recommendedName>
        <fullName evidence="5">O-antigen ligase family protein</fullName>
    </recommendedName>
</protein>
<keyword evidence="4" id="KW-1185">Reference proteome</keyword>
<organism evidence="3 4">
    <name type="scientific">Micromonospora fulviviridis</name>
    <dbReference type="NCBI Taxonomy" id="47860"/>
    <lineage>
        <taxon>Bacteria</taxon>
        <taxon>Bacillati</taxon>
        <taxon>Actinomycetota</taxon>
        <taxon>Actinomycetes</taxon>
        <taxon>Micromonosporales</taxon>
        <taxon>Micromonosporaceae</taxon>
        <taxon>Micromonospora</taxon>
    </lineage>
</organism>
<feature type="transmembrane region" description="Helical" evidence="2">
    <location>
        <begin position="125"/>
        <end position="144"/>
    </location>
</feature>
<feature type="transmembrane region" description="Helical" evidence="2">
    <location>
        <begin position="25"/>
        <end position="43"/>
    </location>
</feature>
<feature type="transmembrane region" description="Helical" evidence="2">
    <location>
        <begin position="76"/>
        <end position="94"/>
    </location>
</feature>
<name>A0ABV2VL48_9ACTN</name>
<keyword evidence="2" id="KW-0812">Transmembrane</keyword>